<dbReference type="VEuPathDB" id="FungiDB:FUN_005699"/>
<accession>A0A2I1FH88</accession>
<evidence type="ECO:0000313" key="2">
    <source>
        <dbReference type="EMBL" id="CAB5386339.1"/>
    </source>
</evidence>
<sequence>MLRQRMRCDAPPFSPADYDHIMQCAEKKSRDKVLKDLTNKYRTSQKRIYQIWKGEEKNRVAWNQPIHMPTASLSNINVVGRRTEPEIQDQDVSPFAELEKQIRDGKIEPSKSIDSVLEEGEKAKKAGGKKSKSKSALAEITPFPVQTQPIPISHEKVVERNIKTIANIKNIVEK</sequence>
<comment type="caution">
    <text evidence="2">The sequence shown here is derived from an EMBL/GenBank/DDBJ whole genome shotgun (WGS) entry which is preliminary data.</text>
</comment>
<evidence type="ECO:0000313" key="3">
    <source>
        <dbReference type="Proteomes" id="UP000684084"/>
    </source>
</evidence>
<gene>
    <name evidence="2" type="ORF">CHRIB12_LOCUS19674</name>
</gene>
<dbReference type="OrthoDB" id="2354847at2759"/>
<name>A0A2I1FH88_9GLOM</name>
<dbReference type="AlphaFoldDB" id="A0A2I1FH88"/>
<reference evidence="2" key="1">
    <citation type="submission" date="2020-05" db="EMBL/GenBank/DDBJ databases">
        <authorList>
            <person name="Rincon C."/>
            <person name="Sanders R I."/>
            <person name="Robbins C."/>
            <person name="Chaturvedi A."/>
        </authorList>
    </citation>
    <scope>NUCLEOTIDE SEQUENCE</scope>
    <source>
        <strain evidence="2">CHB12</strain>
    </source>
</reference>
<feature type="region of interest" description="Disordered" evidence="1">
    <location>
        <begin position="103"/>
        <end position="136"/>
    </location>
</feature>
<dbReference type="EMBL" id="CAGKOT010000055">
    <property type="protein sequence ID" value="CAB5386339.1"/>
    <property type="molecule type" value="Genomic_DNA"/>
</dbReference>
<dbReference type="Proteomes" id="UP000684084">
    <property type="component" value="Unassembled WGS sequence"/>
</dbReference>
<dbReference type="VEuPathDB" id="FungiDB:RhiirA1_403447"/>
<protein>
    <submittedName>
        <fullName evidence="2">Uncharacterized protein</fullName>
    </submittedName>
</protein>
<dbReference type="VEuPathDB" id="FungiDB:RhiirFUN_013420"/>
<evidence type="ECO:0000256" key="1">
    <source>
        <dbReference type="SAM" id="MobiDB-lite"/>
    </source>
</evidence>
<proteinExistence type="predicted"/>
<organism evidence="2 3">
    <name type="scientific">Rhizophagus irregularis</name>
    <dbReference type="NCBI Taxonomy" id="588596"/>
    <lineage>
        <taxon>Eukaryota</taxon>
        <taxon>Fungi</taxon>
        <taxon>Fungi incertae sedis</taxon>
        <taxon>Mucoromycota</taxon>
        <taxon>Glomeromycotina</taxon>
        <taxon>Glomeromycetes</taxon>
        <taxon>Glomerales</taxon>
        <taxon>Glomeraceae</taxon>
        <taxon>Rhizophagus</taxon>
    </lineage>
</organism>